<evidence type="ECO:0000256" key="1">
    <source>
        <dbReference type="SAM" id="MobiDB-lite"/>
    </source>
</evidence>
<comment type="caution">
    <text evidence="2">The sequence shown here is derived from an EMBL/GenBank/DDBJ whole genome shotgun (WGS) entry which is preliminary data.</text>
</comment>
<keyword evidence="3" id="KW-1185">Reference proteome</keyword>
<feature type="region of interest" description="Disordered" evidence="1">
    <location>
        <begin position="1"/>
        <end position="68"/>
    </location>
</feature>
<proteinExistence type="predicted"/>
<evidence type="ECO:0000313" key="3">
    <source>
        <dbReference type="Proteomes" id="UP000603708"/>
    </source>
</evidence>
<feature type="compositionally biased region" description="Basic and acidic residues" evidence="1">
    <location>
        <begin position="57"/>
        <end position="68"/>
    </location>
</feature>
<sequence length="68" mass="6885">MAEESVKRAIAADGTVETSVHGGAGTPHRAADADPPARLLGGPVEHHPALGGVLPAGRDEERAARGRN</sequence>
<gene>
    <name evidence="2" type="ORF">GCM10018793_17870</name>
</gene>
<protein>
    <submittedName>
        <fullName evidence="2">Uncharacterized protein</fullName>
    </submittedName>
</protein>
<dbReference type="Proteomes" id="UP000603708">
    <property type="component" value="Unassembled WGS sequence"/>
</dbReference>
<evidence type="ECO:0000313" key="2">
    <source>
        <dbReference type="EMBL" id="GHH75175.1"/>
    </source>
</evidence>
<organism evidence="2 3">
    <name type="scientific">Streptomyces sulfonofaciens</name>
    <dbReference type="NCBI Taxonomy" id="68272"/>
    <lineage>
        <taxon>Bacteria</taxon>
        <taxon>Bacillati</taxon>
        <taxon>Actinomycetota</taxon>
        <taxon>Actinomycetes</taxon>
        <taxon>Kitasatosporales</taxon>
        <taxon>Streptomycetaceae</taxon>
        <taxon>Streptomyces</taxon>
    </lineage>
</organism>
<reference evidence="2" key="1">
    <citation type="journal article" date="2014" name="Int. J. Syst. Evol. Microbiol.">
        <title>Complete genome sequence of Corynebacterium casei LMG S-19264T (=DSM 44701T), isolated from a smear-ripened cheese.</title>
        <authorList>
            <consortium name="US DOE Joint Genome Institute (JGI-PGF)"/>
            <person name="Walter F."/>
            <person name="Albersmeier A."/>
            <person name="Kalinowski J."/>
            <person name="Ruckert C."/>
        </authorList>
    </citation>
    <scope>NUCLEOTIDE SEQUENCE</scope>
    <source>
        <strain evidence="2">JCM 5069</strain>
    </source>
</reference>
<name>A0A919KVT2_9ACTN</name>
<reference evidence="2" key="2">
    <citation type="submission" date="2020-09" db="EMBL/GenBank/DDBJ databases">
        <authorList>
            <person name="Sun Q."/>
            <person name="Ohkuma M."/>
        </authorList>
    </citation>
    <scope>NUCLEOTIDE SEQUENCE</scope>
    <source>
        <strain evidence="2">JCM 5069</strain>
    </source>
</reference>
<dbReference type="EMBL" id="BNCD01000004">
    <property type="protein sequence ID" value="GHH75175.1"/>
    <property type="molecule type" value="Genomic_DNA"/>
</dbReference>
<accession>A0A919KVT2</accession>
<dbReference type="AlphaFoldDB" id="A0A919KVT2"/>